<dbReference type="Gene3D" id="1.20.1050.10">
    <property type="match status" value="1"/>
</dbReference>
<accession>A0AB34JSY4</accession>
<dbReference type="Proteomes" id="UP001515480">
    <property type="component" value="Unassembled WGS sequence"/>
</dbReference>
<sequence length="203" mass="22600">MLWLLLAPRLPRPLHVRGGVQAKATLSDASSDPLGLDAIRQGILDAVTADTQRTQADAQLVALFGESIAPFEPAVYAPELTLEERARAILALSQSLDLVEEAVRGPMLTGKSLSIADAHFFPSMCLLHKTLPTHFGWSEWTEEAIFWKRPRLHAWFELMLYEPAARKAERKVAIALSRLRVDWDQIAAPIPTASFRTFARHAL</sequence>
<comment type="caution">
    <text evidence="2">The sequence shown here is derived from an EMBL/GenBank/DDBJ whole genome shotgun (WGS) entry which is preliminary data.</text>
</comment>
<reference evidence="2 3" key="1">
    <citation type="journal article" date="2024" name="Science">
        <title>Giant polyketide synthase enzymes in the biosynthesis of giant marine polyether toxins.</title>
        <authorList>
            <person name="Fallon T.R."/>
            <person name="Shende V.V."/>
            <person name="Wierzbicki I.H."/>
            <person name="Pendleton A.L."/>
            <person name="Watervoot N.F."/>
            <person name="Auber R.P."/>
            <person name="Gonzalez D.J."/>
            <person name="Wisecaver J.H."/>
            <person name="Moore B.S."/>
        </authorList>
    </citation>
    <scope>NUCLEOTIDE SEQUENCE [LARGE SCALE GENOMIC DNA]</scope>
    <source>
        <strain evidence="2 3">12B1</strain>
    </source>
</reference>
<protein>
    <recommendedName>
        <fullName evidence="1">GST C-terminal domain-containing protein</fullName>
    </recommendedName>
</protein>
<evidence type="ECO:0000313" key="3">
    <source>
        <dbReference type="Proteomes" id="UP001515480"/>
    </source>
</evidence>
<dbReference type="InterPro" id="IPR010987">
    <property type="entry name" value="Glutathione-S-Trfase_C-like"/>
</dbReference>
<dbReference type="PROSITE" id="PS50405">
    <property type="entry name" value="GST_CTER"/>
    <property type="match status" value="1"/>
</dbReference>
<keyword evidence="3" id="KW-1185">Reference proteome</keyword>
<organism evidence="2 3">
    <name type="scientific">Prymnesium parvum</name>
    <name type="common">Toxic golden alga</name>
    <dbReference type="NCBI Taxonomy" id="97485"/>
    <lineage>
        <taxon>Eukaryota</taxon>
        <taxon>Haptista</taxon>
        <taxon>Haptophyta</taxon>
        <taxon>Prymnesiophyceae</taxon>
        <taxon>Prymnesiales</taxon>
        <taxon>Prymnesiaceae</taxon>
        <taxon>Prymnesium</taxon>
    </lineage>
</organism>
<gene>
    <name evidence="2" type="ORF">AB1Y20_019604</name>
</gene>
<dbReference type="InterPro" id="IPR036282">
    <property type="entry name" value="Glutathione-S-Trfase_C_sf"/>
</dbReference>
<dbReference type="AlphaFoldDB" id="A0AB34JSY4"/>
<dbReference type="EMBL" id="JBGBPQ010000005">
    <property type="protein sequence ID" value="KAL1524720.1"/>
    <property type="molecule type" value="Genomic_DNA"/>
</dbReference>
<evidence type="ECO:0000259" key="1">
    <source>
        <dbReference type="PROSITE" id="PS50405"/>
    </source>
</evidence>
<evidence type="ECO:0000313" key="2">
    <source>
        <dbReference type="EMBL" id="KAL1524720.1"/>
    </source>
</evidence>
<dbReference type="SUPFAM" id="SSF47616">
    <property type="entry name" value="GST C-terminal domain-like"/>
    <property type="match status" value="1"/>
</dbReference>
<feature type="domain" description="GST C-terminal" evidence="1">
    <location>
        <begin position="50"/>
        <end position="190"/>
    </location>
</feature>
<proteinExistence type="predicted"/>
<name>A0AB34JSY4_PRYPA</name>